<dbReference type="PANTHER" id="PTHR18063">
    <property type="entry name" value="NF-E2 INDUCIBLE PROTEIN"/>
    <property type="match status" value="1"/>
</dbReference>
<feature type="coiled-coil region" evidence="1">
    <location>
        <begin position="147"/>
        <end position="174"/>
    </location>
</feature>
<evidence type="ECO:0000313" key="3">
    <source>
        <dbReference type="EMBL" id="CAL5032607.1"/>
    </source>
</evidence>
<dbReference type="InterPro" id="IPR033979">
    <property type="entry name" value="MINDY_domain"/>
</dbReference>
<feature type="domain" description="MINDY deubiquitinase" evidence="2">
    <location>
        <begin position="5"/>
        <end position="209"/>
    </location>
</feature>
<evidence type="ECO:0000259" key="2">
    <source>
        <dbReference type="Pfam" id="PF04424"/>
    </source>
</evidence>
<dbReference type="AlphaFoldDB" id="A0ABC9D756"/>
<dbReference type="InterPro" id="IPR007518">
    <property type="entry name" value="MINDY"/>
</dbReference>
<dbReference type="EMBL" id="OZ075141">
    <property type="protein sequence ID" value="CAL5032607.1"/>
    <property type="molecule type" value="Genomic_DNA"/>
</dbReference>
<dbReference type="PANTHER" id="PTHR18063:SF6">
    <property type="entry name" value="UBIQUITIN CARBOXYL-TERMINAL HYDROLASE"/>
    <property type="match status" value="1"/>
</dbReference>
<dbReference type="Pfam" id="PF04424">
    <property type="entry name" value="MINDY_DUB"/>
    <property type="match status" value="1"/>
</dbReference>
<organism evidence="3 4">
    <name type="scientific">Urochloa decumbens</name>
    <dbReference type="NCBI Taxonomy" id="240449"/>
    <lineage>
        <taxon>Eukaryota</taxon>
        <taxon>Viridiplantae</taxon>
        <taxon>Streptophyta</taxon>
        <taxon>Embryophyta</taxon>
        <taxon>Tracheophyta</taxon>
        <taxon>Spermatophyta</taxon>
        <taxon>Magnoliopsida</taxon>
        <taxon>Liliopsida</taxon>
        <taxon>Poales</taxon>
        <taxon>Poaceae</taxon>
        <taxon>PACMAD clade</taxon>
        <taxon>Panicoideae</taxon>
        <taxon>Panicodae</taxon>
        <taxon>Paniceae</taxon>
        <taxon>Melinidinae</taxon>
        <taxon>Urochloa</taxon>
    </lineage>
</organism>
<evidence type="ECO:0000256" key="1">
    <source>
        <dbReference type="SAM" id="Coils"/>
    </source>
</evidence>
<evidence type="ECO:0000313" key="4">
    <source>
        <dbReference type="Proteomes" id="UP001497457"/>
    </source>
</evidence>
<keyword evidence="1" id="KW-0175">Coiled coil</keyword>
<dbReference type="Proteomes" id="UP001497457">
    <property type="component" value="Chromosome 31b"/>
</dbReference>
<keyword evidence="4" id="KW-1185">Reference proteome</keyword>
<name>A0ABC9D756_9POAL</name>
<reference evidence="4" key="1">
    <citation type="submission" date="2024-06" db="EMBL/GenBank/DDBJ databases">
        <authorList>
            <person name="Ryan C."/>
        </authorList>
    </citation>
    <scope>NUCLEOTIDE SEQUENCE [LARGE SCALE GENOMIC DNA]</scope>
</reference>
<sequence length="213" mass="23675">MAVYKKVSFERNGVRRGILCDNPQQGPSALVAAYNILAIRHSSVYGKEGPFDEDTIKGLIRGTLKDAHDLLGRSVSRSARRQASRAIDDLVPTRTDVRPLPSGALSFEVNDLYMLFCHLGIDLMHGWVADPESSVYELVKDLSPAKLAQHCASLEGLEEKRDDLARQLTAYGQETIKCLLNDSARQLTAYSFASLLEKIEEGEFEVVFMSEQI</sequence>
<accession>A0ABC9D756</accession>
<protein>
    <recommendedName>
        <fullName evidence="2">MINDY deubiquitinase domain-containing protein</fullName>
    </recommendedName>
</protein>
<reference evidence="3 4" key="2">
    <citation type="submission" date="2024-10" db="EMBL/GenBank/DDBJ databases">
        <authorList>
            <person name="Ryan C."/>
        </authorList>
    </citation>
    <scope>NUCLEOTIDE SEQUENCE [LARGE SCALE GENOMIC DNA]</scope>
</reference>
<proteinExistence type="predicted"/>
<gene>
    <name evidence="3" type="ORF">URODEC1_LOCUS82353</name>
</gene>